<comment type="caution">
    <text evidence="1">The sequence shown here is derived from an EMBL/GenBank/DDBJ whole genome shotgun (WGS) entry which is preliminary data.</text>
</comment>
<gene>
    <name evidence="1" type="ORF">HaLaN_04831</name>
</gene>
<dbReference type="PROSITE" id="PS51257">
    <property type="entry name" value="PROKAR_LIPOPROTEIN"/>
    <property type="match status" value="1"/>
</dbReference>
<dbReference type="AlphaFoldDB" id="A0A699YHH4"/>
<dbReference type="EMBL" id="BLLF01000251">
    <property type="protein sequence ID" value="GFH09650.1"/>
    <property type="molecule type" value="Genomic_DNA"/>
</dbReference>
<dbReference type="Proteomes" id="UP000485058">
    <property type="component" value="Unassembled WGS sequence"/>
</dbReference>
<sequence>MRAPSPPSPQQQLGMGCVATPTPTCPPMLVNLQPCCSPAAVTAGHRHAPHNHCQQASPPTAITVKPECVSTQTDGMCAACSQQLLKLQALCIRVAVHKGAVQADPVS</sequence>
<proteinExistence type="predicted"/>
<name>A0A699YHH4_HAELA</name>
<protein>
    <submittedName>
        <fullName evidence="1">Uncharacterized protein</fullName>
    </submittedName>
</protein>
<evidence type="ECO:0000313" key="1">
    <source>
        <dbReference type="EMBL" id="GFH09650.1"/>
    </source>
</evidence>
<reference evidence="1 2" key="1">
    <citation type="submission" date="2020-02" db="EMBL/GenBank/DDBJ databases">
        <title>Draft genome sequence of Haematococcus lacustris strain NIES-144.</title>
        <authorList>
            <person name="Morimoto D."/>
            <person name="Nakagawa S."/>
            <person name="Yoshida T."/>
            <person name="Sawayama S."/>
        </authorList>
    </citation>
    <scope>NUCLEOTIDE SEQUENCE [LARGE SCALE GENOMIC DNA]</scope>
    <source>
        <strain evidence="1 2">NIES-144</strain>
    </source>
</reference>
<organism evidence="1 2">
    <name type="scientific">Haematococcus lacustris</name>
    <name type="common">Green alga</name>
    <name type="synonym">Haematococcus pluvialis</name>
    <dbReference type="NCBI Taxonomy" id="44745"/>
    <lineage>
        <taxon>Eukaryota</taxon>
        <taxon>Viridiplantae</taxon>
        <taxon>Chlorophyta</taxon>
        <taxon>core chlorophytes</taxon>
        <taxon>Chlorophyceae</taxon>
        <taxon>CS clade</taxon>
        <taxon>Chlamydomonadales</taxon>
        <taxon>Haematococcaceae</taxon>
        <taxon>Haematococcus</taxon>
    </lineage>
</organism>
<keyword evidence="2" id="KW-1185">Reference proteome</keyword>
<accession>A0A699YHH4</accession>
<evidence type="ECO:0000313" key="2">
    <source>
        <dbReference type="Proteomes" id="UP000485058"/>
    </source>
</evidence>